<evidence type="ECO:0000313" key="8">
    <source>
        <dbReference type="EMBL" id="QDS96572.1"/>
    </source>
</evidence>
<evidence type="ECO:0000256" key="6">
    <source>
        <dbReference type="SAM" id="MobiDB-lite"/>
    </source>
</evidence>
<keyword evidence="4" id="KW-0472">Membrane</keyword>
<evidence type="ECO:0000256" key="5">
    <source>
        <dbReference type="ARBA" id="ARBA00023237"/>
    </source>
</evidence>
<dbReference type="GO" id="GO:0015562">
    <property type="term" value="F:efflux transmembrane transporter activity"/>
    <property type="evidence" value="ECO:0007669"/>
    <property type="project" value="InterPro"/>
</dbReference>
<dbReference type="PANTHER" id="PTHR30026:SF23">
    <property type="entry name" value="TO APRF-PUTATIVE OUTER MEMBRANE EFFLUX PROTEIN OR SECRETED ALKALINE PHOSPHATASE-RELATED"/>
    <property type="match status" value="1"/>
</dbReference>
<keyword evidence="9" id="KW-1185">Reference proteome</keyword>
<evidence type="ECO:0000256" key="1">
    <source>
        <dbReference type="ARBA" id="ARBA00004442"/>
    </source>
</evidence>
<proteinExistence type="predicted"/>
<name>A0A517MNW5_9BACT</name>
<dbReference type="GO" id="GO:0015288">
    <property type="term" value="F:porin activity"/>
    <property type="evidence" value="ECO:0007669"/>
    <property type="project" value="TreeGrafter"/>
</dbReference>
<dbReference type="EMBL" id="CP036262">
    <property type="protein sequence ID" value="QDS96572.1"/>
    <property type="molecule type" value="Genomic_DNA"/>
</dbReference>
<dbReference type="InterPro" id="IPR051906">
    <property type="entry name" value="TolC-like"/>
</dbReference>
<sequence precursor="true">MRWPFCHFTIFVFLFCLHGPTRFADAAPPSSILQPVPPPTMATPKRLSTLGSPQRLPPIHPLERSAPPSLAFPEEIPPPIADRIRIVQSGHQDPLHWWDALVRDPLLPESRWVKFNLQTLLADALANSPRIESVNQQNQVALEGILDQEATFDSRLLLDNRYGRTSDPVGNSLVTGGPPRLREEDWGTNLGIRKQTRLGGEFEFRQELGLLNSNSLFFIPPNQGNSRLTVSLSQPILAGGGQLYAERLILEARLNSQATDQEAIQEIQSTLAELMLSYWNLYERRSQLIQQNDLLQRGIHLEQIVQGRRDLDTGPIEHLRIKEQLTIRKTRILRTRTDLENQQTRITALIGSQNLRHDLINEMIPLGNPQTSFEKTDLRQAVLTGLHHRPELAIAAAELETKGLQLQISRNQLLPQLNALVEAYVAGLNGRSDVAGSFADQFSEGEPGFSAALEFEMPVGRRSAHAKNRAAMASYQKQLAEVRKTVLVIRSDTEIAVREMNVTQQVIAYRQATLLAALAEEQYLTRRWELLGGDGSSAGLIIEDLLEAQNRRTAAEELLVTAQVEYLRAVIRLHLAMGTLLVEQPLSTRPVPPPLSIAQ</sequence>
<keyword evidence="2" id="KW-1134">Transmembrane beta strand</keyword>
<dbReference type="GO" id="GO:1990281">
    <property type="term" value="C:efflux pump complex"/>
    <property type="evidence" value="ECO:0007669"/>
    <property type="project" value="TreeGrafter"/>
</dbReference>
<keyword evidence="3" id="KW-0812">Transmembrane</keyword>
<keyword evidence="5" id="KW-0998">Cell outer membrane</keyword>
<keyword evidence="7" id="KW-0732">Signal</keyword>
<dbReference type="KEGG" id="rml:FF011L_53840"/>
<reference evidence="8 9" key="1">
    <citation type="submission" date="2019-02" db="EMBL/GenBank/DDBJ databases">
        <title>Deep-cultivation of Planctomycetes and their phenomic and genomic characterization uncovers novel biology.</title>
        <authorList>
            <person name="Wiegand S."/>
            <person name="Jogler M."/>
            <person name="Boedeker C."/>
            <person name="Pinto D."/>
            <person name="Vollmers J."/>
            <person name="Rivas-Marin E."/>
            <person name="Kohn T."/>
            <person name="Peeters S.H."/>
            <person name="Heuer A."/>
            <person name="Rast P."/>
            <person name="Oberbeckmann S."/>
            <person name="Bunk B."/>
            <person name="Jeske O."/>
            <person name="Meyerdierks A."/>
            <person name="Storesund J.E."/>
            <person name="Kallscheuer N."/>
            <person name="Luecker S."/>
            <person name="Lage O.M."/>
            <person name="Pohl T."/>
            <person name="Merkel B.J."/>
            <person name="Hornburger P."/>
            <person name="Mueller R.-W."/>
            <person name="Bruemmer F."/>
            <person name="Labrenz M."/>
            <person name="Spormann A.M."/>
            <person name="Op den Camp H."/>
            <person name="Overmann J."/>
            <person name="Amann R."/>
            <person name="Jetten M.S.M."/>
            <person name="Mascher T."/>
            <person name="Medema M.H."/>
            <person name="Devos D.P."/>
            <person name="Kaster A.-K."/>
            <person name="Ovreas L."/>
            <person name="Rohde M."/>
            <person name="Galperin M.Y."/>
            <person name="Jogler C."/>
        </authorList>
    </citation>
    <scope>NUCLEOTIDE SEQUENCE [LARGE SCALE GENOMIC DNA]</scope>
    <source>
        <strain evidence="8 9">FF011L</strain>
    </source>
</reference>
<feature type="region of interest" description="Disordered" evidence="6">
    <location>
        <begin position="34"/>
        <end position="54"/>
    </location>
</feature>
<dbReference type="Proteomes" id="UP000320672">
    <property type="component" value="Chromosome"/>
</dbReference>
<protein>
    <submittedName>
        <fullName evidence="8">Outer membrane efflux protein</fullName>
    </submittedName>
</protein>
<comment type="subcellular location">
    <subcellularLocation>
        <location evidence="1">Cell outer membrane</location>
    </subcellularLocation>
</comment>
<gene>
    <name evidence="8" type="ORF">FF011L_53840</name>
</gene>
<dbReference type="SUPFAM" id="SSF56954">
    <property type="entry name" value="Outer membrane efflux proteins (OEP)"/>
    <property type="match status" value="1"/>
</dbReference>
<evidence type="ECO:0000256" key="7">
    <source>
        <dbReference type="SAM" id="SignalP"/>
    </source>
</evidence>
<evidence type="ECO:0000313" key="9">
    <source>
        <dbReference type="Proteomes" id="UP000320672"/>
    </source>
</evidence>
<accession>A0A517MNW5</accession>
<feature type="signal peptide" evidence="7">
    <location>
        <begin position="1"/>
        <end position="26"/>
    </location>
</feature>
<feature type="chain" id="PRO_5021849430" evidence="7">
    <location>
        <begin position="27"/>
        <end position="599"/>
    </location>
</feature>
<dbReference type="GO" id="GO:0009279">
    <property type="term" value="C:cell outer membrane"/>
    <property type="evidence" value="ECO:0007669"/>
    <property type="project" value="UniProtKB-SubCell"/>
</dbReference>
<dbReference type="AlphaFoldDB" id="A0A517MNW5"/>
<evidence type="ECO:0000256" key="3">
    <source>
        <dbReference type="ARBA" id="ARBA00022692"/>
    </source>
</evidence>
<evidence type="ECO:0000256" key="2">
    <source>
        <dbReference type="ARBA" id="ARBA00022452"/>
    </source>
</evidence>
<dbReference type="Gene3D" id="1.20.1600.10">
    <property type="entry name" value="Outer membrane efflux proteins (OEP)"/>
    <property type="match status" value="1"/>
</dbReference>
<organism evidence="8 9">
    <name type="scientific">Roseimaritima multifibrata</name>
    <dbReference type="NCBI Taxonomy" id="1930274"/>
    <lineage>
        <taxon>Bacteria</taxon>
        <taxon>Pseudomonadati</taxon>
        <taxon>Planctomycetota</taxon>
        <taxon>Planctomycetia</taxon>
        <taxon>Pirellulales</taxon>
        <taxon>Pirellulaceae</taxon>
        <taxon>Roseimaritima</taxon>
    </lineage>
</organism>
<evidence type="ECO:0000256" key="4">
    <source>
        <dbReference type="ARBA" id="ARBA00023136"/>
    </source>
</evidence>
<dbReference type="OrthoDB" id="234964at2"/>
<dbReference type="PANTHER" id="PTHR30026">
    <property type="entry name" value="OUTER MEMBRANE PROTEIN TOLC"/>
    <property type="match status" value="1"/>
</dbReference>